<evidence type="ECO:0000256" key="5">
    <source>
        <dbReference type="ARBA" id="ARBA00022806"/>
    </source>
</evidence>
<dbReference type="PROSITE" id="PS51193">
    <property type="entry name" value="HELICASE_ATP_BIND_2"/>
    <property type="match status" value="1"/>
</dbReference>
<keyword evidence="3" id="KW-0547">Nucleotide-binding</keyword>
<evidence type="ECO:0000313" key="14">
    <source>
        <dbReference type="RefSeq" id="XP_015183805.1"/>
    </source>
</evidence>
<gene>
    <name evidence="14" type="primary">LOC107070280</name>
</gene>
<keyword evidence="8" id="KW-0411">Iron-sulfur</keyword>
<dbReference type="GeneID" id="107070280"/>
<evidence type="ECO:0000256" key="10">
    <source>
        <dbReference type="ARBA" id="ARBA00023242"/>
    </source>
</evidence>
<dbReference type="Gene3D" id="1.10.30.20">
    <property type="entry name" value="Bacterial XPD DNA helicase, FeS cluster domain"/>
    <property type="match status" value="1"/>
</dbReference>
<organism evidence="13 14">
    <name type="scientific">Polistes dominula</name>
    <name type="common">European paper wasp</name>
    <name type="synonym">Vespa dominula</name>
    <dbReference type="NCBI Taxonomy" id="743375"/>
    <lineage>
        <taxon>Eukaryota</taxon>
        <taxon>Metazoa</taxon>
        <taxon>Ecdysozoa</taxon>
        <taxon>Arthropoda</taxon>
        <taxon>Hexapoda</taxon>
        <taxon>Insecta</taxon>
        <taxon>Pterygota</taxon>
        <taxon>Neoptera</taxon>
        <taxon>Endopterygota</taxon>
        <taxon>Hymenoptera</taxon>
        <taxon>Apocrita</taxon>
        <taxon>Aculeata</taxon>
        <taxon>Vespoidea</taxon>
        <taxon>Vespidae</taxon>
        <taxon>Polistinae</taxon>
        <taxon>Polistini</taxon>
        <taxon>Polistes</taxon>
    </lineage>
</organism>
<keyword evidence="10" id="KW-0539">Nucleus</keyword>
<dbReference type="CDD" id="cd18788">
    <property type="entry name" value="SF2_C_XPD"/>
    <property type="match status" value="1"/>
</dbReference>
<dbReference type="Proteomes" id="UP000694924">
    <property type="component" value="Unplaced"/>
</dbReference>
<evidence type="ECO:0000256" key="8">
    <source>
        <dbReference type="ARBA" id="ARBA00023014"/>
    </source>
</evidence>
<keyword evidence="13" id="KW-1185">Reference proteome</keyword>
<keyword evidence="4" id="KW-0378">Hydrolase</keyword>
<dbReference type="Pfam" id="PF13307">
    <property type="entry name" value="Helicase_C_2"/>
    <property type="match status" value="1"/>
</dbReference>
<dbReference type="Gene3D" id="1.10.275.40">
    <property type="match status" value="1"/>
</dbReference>
<keyword evidence="6" id="KW-0067">ATP-binding</keyword>
<dbReference type="InterPro" id="IPR010614">
    <property type="entry name" value="RAD3-like_helicase_DEAD"/>
</dbReference>
<evidence type="ECO:0000256" key="1">
    <source>
        <dbReference type="ARBA" id="ARBA00004123"/>
    </source>
</evidence>
<keyword evidence="2" id="KW-0479">Metal-binding</keyword>
<protein>
    <submittedName>
        <fullName evidence="14">Fanconi anemia group J protein homolog</fullName>
    </submittedName>
</protein>
<evidence type="ECO:0000256" key="4">
    <source>
        <dbReference type="ARBA" id="ARBA00022801"/>
    </source>
</evidence>
<evidence type="ECO:0000256" key="9">
    <source>
        <dbReference type="ARBA" id="ARBA00023235"/>
    </source>
</evidence>
<evidence type="ECO:0000313" key="13">
    <source>
        <dbReference type="Proteomes" id="UP000694924"/>
    </source>
</evidence>
<dbReference type="SMART" id="SM00487">
    <property type="entry name" value="DEXDc"/>
    <property type="match status" value="1"/>
</dbReference>
<dbReference type="InterPro" id="IPR027417">
    <property type="entry name" value="P-loop_NTPase"/>
</dbReference>
<accession>A0ABM1IUB8</accession>
<dbReference type="Gene3D" id="3.40.50.300">
    <property type="entry name" value="P-loop containing nucleotide triphosphate hydrolases"/>
    <property type="match status" value="3"/>
</dbReference>
<keyword evidence="7" id="KW-0408">Iron</keyword>
<dbReference type="InterPro" id="IPR045028">
    <property type="entry name" value="DinG/Rad3-like"/>
</dbReference>
<evidence type="ECO:0000256" key="3">
    <source>
        <dbReference type="ARBA" id="ARBA00022741"/>
    </source>
</evidence>
<evidence type="ECO:0000256" key="2">
    <source>
        <dbReference type="ARBA" id="ARBA00022723"/>
    </source>
</evidence>
<feature type="region of interest" description="Disordered" evidence="11">
    <location>
        <begin position="333"/>
        <end position="361"/>
    </location>
</feature>
<evidence type="ECO:0000256" key="7">
    <source>
        <dbReference type="ARBA" id="ARBA00023004"/>
    </source>
</evidence>
<dbReference type="RefSeq" id="XP_015183805.1">
    <property type="nucleotide sequence ID" value="XM_015328319.1"/>
</dbReference>
<feature type="domain" description="Helicase ATP-binding" evidence="12">
    <location>
        <begin position="249"/>
        <end position="604"/>
    </location>
</feature>
<dbReference type="PANTHER" id="PTHR11472:SF47">
    <property type="entry name" value="FANCONI ANEMIA GROUP J PROTEIN"/>
    <property type="match status" value="1"/>
</dbReference>
<dbReference type="SMART" id="SM00488">
    <property type="entry name" value="DEXDc2"/>
    <property type="match status" value="1"/>
</dbReference>
<dbReference type="InterPro" id="IPR014001">
    <property type="entry name" value="Helicase_ATP-bd"/>
</dbReference>
<dbReference type="InterPro" id="IPR006555">
    <property type="entry name" value="ATP-dep_Helicase_C"/>
</dbReference>
<evidence type="ECO:0000259" key="12">
    <source>
        <dbReference type="PROSITE" id="PS51193"/>
    </source>
</evidence>
<comment type="subcellular location">
    <subcellularLocation>
        <location evidence="1">Nucleus</location>
    </subcellularLocation>
</comment>
<proteinExistence type="predicted"/>
<sequence>MDSSIFQIDNKSISINFCKNSITNDTKDTDNISSQIKVTYTQRCVSPEHVIENDLNKSTKEKDIPKKIIDITLEDSSIEEIKPDTSSDTEECDFTQRSIVKEHLKKTKTYKPSKKVCEKHVEYIIEVSKSRAKSPICNATTSKKPKIYKANPQRKLIKGKDRMDSYKFQTKKGIEFINLCEDSPTKDLTLRCEETYDHSSYRNQISKADLTKSTSTTSISSASTLPAAWKNNKDQCVSINEMNNEYLINGVKVTFPMVPYDAQKSVMRIVIKNCTNSTNCLIESPTGSGKTLALLCSVLAWQTKFVEDIEGTFDDLSRRTEIVGKGEGNNKKNECCGEQNNKGSSSSSSSSASDTTNLTSTRKLNEPLYEKMFNLCNAFGDEEGKCKKRAPKIYYTTRTHRQIKQVVKELGRTVYKNTKMTILSSREHTCIQDVPGNKTELCHNLLDPEKSSECPFYNNNNKKLLSSFAQLKCKGMSMPFDIEDIVKVGKKYNLCPYFGTKSLIEEADIIFCPYNYIIDPEIRESMQINLRDQVVIFDEGHNIEDICRRVAGAQFSTVELQVIIDNCKVLLSQPFIEPVELDAYNTIQQYVTMLKEFMNQTPLSYTKNSAEMTSSIWTGNQLIGLLEMNDIGLEGITKLAVAVRFVIDEFNKAKENVHNTKLYNKNLTISRITKMLLHSITLALKTIATQEYENDYKAYIDESYCTDLTDKNLNESWMLSRKVVGKRLRTFRLICLNPAIIFGPLARQVRSIILASGTLTPTESFESELGTKFADIHFTDHVISKDRVFVKCVPKGPSGTLLKANFTNVNTWQFQDELGQLILKVIEAVPHGILCFFSSYIMMNNQITRWKFTQIWQQIEKYKKIFVEPRESSDLKDVMEQYREVINETSEVNVDNNKDQHYSGAILFAVFRGKVAEGIDFSDDEARCVITIGIPYPVKSSKDIQMKWEYNDKNISRGLLRGSDWYNIQAFRAYNQAVGRCIRHKNDWGAILLVDERFLVQTYQSSLPKWTRNALLKNSHNENIAKELKAFVQSIKTPL</sequence>
<name>A0ABM1IUB8_POLDO</name>
<evidence type="ECO:0000256" key="6">
    <source>
        <dbReference type="ARBA" id="ARBA00022840"/>
    </source>
</evidence>
<dbReference type="PANTHER" id="PTHR11472">
    <property type="entry name" value="DNA REPAIR DEAD HELICASE RAD3/XP-D SUBFAMILY MEMBER"/>
    <property type="match status" value="1"/>
</dbReference>
<dbReference type="SUPFAM" id="SSF52540">
    <property type="entry name" value="P-loop containing nucleoside triphosphate hydrolases"/>
    <property type="match status" value="1"/>
</dbReference>
<dbReference type="SMART" id="SM00491">
    <property type="entry name" value="HELICc2"/>
    <property type="match status" value="1"/>
</dbReference>
<dbReference type="InterPro" id="IPR013020">
    <property type="entry name" value="Rad3/Chl1-like"/>
</dbReference>
<dbReference type="Pfam" id="PF06733">
    <property type="entry name" value="DEAD_2"/>
    <property type="match status" value="1"/>
</dbReference>
<evidence type="ECO:0000256" key="11">
    <source>
        <dbReference type="SAM" id="MobiDB-lite"/>
    </source>
</evidence>
<dbReference type="InterPro" id="IPR042493">
    <property type="entry name" value="XPD_DNA_FeS"/>
</dbReference>
<dbReference type="NCBIfam" id="TIGR00604">
    <property type="entry name" value="rad3"/>
    <property type="match status" value="1"/>
</dbReference>
<feature type="compositionally biased region" description="Low complexity" evidence="11">
    <location>
        <begin position="344"/>
        <end position="361"/>
    </location>
</feature>
<reference evidence="14" key="1">
    <citation type="submission" date="2025-08" db="UniProtKB">
        <authorList>
            <consortium name="RefSeq"/>
        </authorList>
    </citation>
    <scope>IDENTIFICATION</scope>
    <source>
        <tissue evidence="14">Whole body</tissue>
    </source>
</reference>
<dbReference type="InterPro" id="IPR014013">
    <property type="entry name" value="Helic_SF1/SF2_ATP-bd_DinG/Rad3"/>
</dbReference>
<keyword evidence="9" id="KW-0413">Isomerase</keyword>
<dbReference type="InterPro" id="IPR006554">
    <property type="entry name" value="Helicase-like_DEXD_c2"/>
</dbReference>
<keyword evidence="5" id="KW-0347">Helicase</keyword>